<protein>
    <submittedName>
        <fullName evidence="1">Uncharacterized protein</fullName>
    </submittedName>
</protein>
<keyword evidence="2" id="KW-1185">Reference proteome</keyword>
<sequence length="15" mass="1769">MNTLRIDEYFILLGA</sequence>
<proteinExistence type="predicted"/>
<evidence type="ECO:0000313" key="2">
    <source>
        <dbReference type="Proteomes" id="UP000053800"/>
    </source>
</evidence>
<name>A0ABR5B1F6_CRYGA</name>
<reference evidence="1 2" key="1">
    <citation type="submission" date="2015-01" db="EMBL/GenBank/DDBJ databases">
        <title>The Genome Sequence of Cryptococcus gattii CA1873.</title>
        <authorList>
            <consortium name="The Broad Institute Genomics Platform"/>
            <person name="Cuomo C."/>
            <person name="Litvintseva A."/>
            <person name="Chen Y."/>
            <person name="Heitman J."/>
            <person name="Sun S."/>
            <person name="Springer D."/>
            <person name="Dromer F."/>
            <person name="Young S."/>
            <person name="Zeng Q."/>
            <person name="Gargeya S."/>
            <person name="Abouelleil A."/>
            <person name="Alvarado L."/>
            <person name="Chapman S.B."/>
            <person name="Gainer-Dewar J."/>
            <person name="Goldberg J."/>
            <person name="Griggs A."/>
            <person name="Gujja S."/>
            <person name="Hansen M."/>
            <person name="Howarth C."/>
            <person name="Imamovic A."/>
            <person name="Larimer J."/>
            <person name="Murphy C."/>
            <person name="Naylor J."/>
            <person name="Pearson M."/>
            <person name="Priest M."/>
            <person name="Roberts A."/>
            <person name="Saif S."/>
            <person name="Shea T."/>
            <person name="Sykes S."/>
            <person name="Wortman J."/>
            <person name="Nusbaum C."/>
            <person name="Birren B."/>
        </authorList>
    </citation>
    <scope>NUCLEOTIDE SEQUENCE [LARGE SCALE GENOMIC DNA]</scope>
    <source>
        <strain evidence="1 2">CA1873</strain>
    </source>
</reference>
<dbReference type="EMBL" id="KN848920">
    <property type="protein sequence ID" value="KIR57408.1"/>
    <property type="molecule type" value="Genomic_DNA"/>
</dbReference>
<dbReference type="Proteomes" id="UP000053800">
    <property type="component" value="Unassembled WGS sequence"/>
</dbReference>
<evidence type="ECO:0000313" key="1">
    <source>
        <dbReference type="EMBL" id="KIR57408.1"/>
    </source>
</evidence>
<gene>
    <name evidence="1" type="ORF">I314_06781</name>
</gene>
<organism evidence="1 2">
    <name type="scientific">Cryptococcus bacillisporus CA1873</name>
    <dbReference type="NCBI Taxonomy" id="1296111"/>
    <lineage>
        <taxon>Eukaryota</taxon>
        <taxon>Fungi</taxon>
        <taxon>Dikarya</taxon>
        <taxon>Basidiomycota</taxon>
        <taxon>Agaricomycotina</taxon>
        <taxon>Tremellomycetes</taxon>
        <taxon>Tremellales</taxon>
        <taxon>Cryptococcaceae</taxon>
        <taxon>Cryptococcus</taxon>
        <taxon>Cryptococcus gattii species complex</taxon>
    </lineage>
</organism>
<accession>A0ABR5B1F6</accession>